<evidence type="ECO:0000313" key="3">
    <source>
        <dbReference type="Proteomes" id="UP000247973"/>
    </source>
</evidence>
<gene>
    <name evidence="2" type="ORF">CLV62_1439</name>
</gene>
<evidence type="ECO:0000259" key="1">
    <source>
        <dbReference type="Pfam" id="PF13568"/>
    </source>
</evidence>
<protein>
    <submittedName>
        <fullName evidence="2">Outer membrane protein with beta-barrel domain</fullName>
    </submittedName>
</protein>
<accession>A0A2V3PJS8</accession>
<evidence type="ECO:0000313" key="2">
    <source>
        <dbReference type="EMBL" id="PXV58829.1"/>
    </source>
</evidence>
<sequence length="198" mass="22338">MKKLLVILVISLFPLCCIHSGNRSGFGVKAGLSYTTISGWRMTKYKTSGFIGGTYSIEMKNNWYFQPELLFSNIGSNLKDDKTILSGGYIGIYGIETPVNISYRPSLNRQTNMIFDIGMYSFIGLFGKKEYKYYESPTINDSPFDAIKRFNVGINLGVGMKYKAYSTTVSFQRGLTDLSKNGGGIYHQSFRFSIGYYF</sequence>
<dbReference type="Proteomes" id="UP000247973">
    <property type="component" value="Unassembled WGS sequence"/>
</dbReference>
<feature type="domain" description="Outer membrane protein beta-barrel" evidence="1">
    <location>
        <begin position="22"/>
        <end position="178"/>
    </location>
</feature>
<name>A0A2V3PJS8_9BACT</name>
<dbReference type="InterPro" id="IPR025665">
    <property type="entry name" value="Beta-barrel_OMP_2"/>
</dbReference>
<comment type="caution">
    <text evidence="2">The sequence shown here is derived from an EMBL/GenBank/DDBJ whole genome shotgun (WGS) entry which is preliminary data.</text>
</comment>
<dbReference type="Pfam" id="PF13568">
    <property type="entry name" value="OMP_b-brl_2"/>
    <property type="match status" value="1"/>
</dbReference>
<dbReference type="AlphaFoldDB" id="A0A2V3PJS8"/>
<proteinExistence type="predicted"/>
<organism evidence="2 3">
    <name type="scientific">Dysgonomonas alginatilytica</name>
    <dbReference type="NCBI Taxonomy" id="1605892"/>
    <lineage>
        <taxon>Bacteria</taxon>
        <taxon>Pseudomonadati</taxon>
        <taxon>Bacteroidota</taxon>
        <taxon>Bacteroidia</taxon>
        <taxon>Bacteroidales</taxon>
        <taxon>Dysgonomonadaceae</taxon>
        <taxon>Dysgonomonas</taxon>
    </lineage>
</organism>
<keyword evidence="3" id="KW-1185">Reference proteome</keyword>
<dbReference type="EMBL" id="QICL01000043">
    <property type="protein sequence ID" value="PXV58829.1"/>
    <property type="molecule type" value="Genomic_DNA"/>
</dbReference>
<reference evidence="2 3" key="1">
    <citation type="submission" date="2018-03" db="EMBL/GenBank/DDBJ databases">
        <title>Genomic Encyclopedia of Archaeal and Bacterial Type Strains, Phase II (KMG-II): from individual species to whole genera.</title>
        <authorList>
            <person name="Goeker M."/>
        </authorList>
    </citation>
    <scope>NUCLEOTIDE SEQUENCE [LARGE SCALE GENOMIC DNA]</scope>
    <source>
        <strain evidence="2 3">DSM 100214</strain>
    </source>
</reference>